<feature type="domain" description="Alginate lyase" evidence="5">
    <location>
        <begin position="87"/>
        <end position="299"/>
    </location>
</feature>
<name>A0A5C6EC94_9BACT</name>
<feature type="compositionally biased region" description="Basic and acidic residues" evidence="3">
    <location>
        <begin position="359"/>
        <end position="372"/>
    </location>
</feature>
<keyword evidence="1 4" id="KW-0732">Signal</keyword>
<dbReference type="EMBL" id="SJPW01000008">
    <property type="protein sequence ID" value="TWU46064.1"/>
    <property type="molecule type" value="Genomic_DNA"/>
</dbReference>
<sequence length="416" mass="47249" precursor="true">MTQHLRSCIVPFAVVFIAASSVALDGHAFEPDGGFSHPGIAHRRASIDFVKEKLRASEEPWSTAWKQLCDSSYASLDWEAQPRAHVERGPSNDPNIGSSEFTQDGTAAYTMALRWTLSGDARYANKSAEIIDAWSSTLKSISNHDARLLVGMDGQKYLNAAELLKHTWDGWPDQNQARFREMLLGIWYPIIKDFYPSANGNWDASMLQTMIAMGIFLDDREIFDRAADYFLSGEGNGAVANYFNQFGECQESGRDQVHTQMGLEFLANTCEFAWNQGVDLYGAHDNRLLLGFEYTAKYNLGHDVPYVPYRSFEGRYHYKEISDNSRGSLRLMYEKVFNHFGNRKGMSAEFTEQAALKNRERVFQKPDSDRDRGRSRRRRSDSDSERGRRRGSRGQGSLPWDTLMFANQSTVLFAIP</sequence>
<reference evidence="6 7" key="1">
    <citation type="submission" date="2019-02" db="EMBL/GenBank/DDBJ databases">
        <title>Deep-cultivation of Planctomycetes and their phenomic and genomic characterization uncovers novel biology.</title>
        <authorList>
            <person name="Wiegand S."/>
            <person name="Jogler M."/>
            <person name="Boedeker C."/>
            <person name="Pinto D."/>
            <person name="Vollmers J."/>
            <person name="Rivas-Marin E."/>
            <person name="Kohn T."/>
            <person name="Peeters S.H."/>
            <person name="Heuer A."/>
            <person name="Rast P."/>
            <person name="Oberbeckmann S."/>
            <person name="Bunk B."/>
            <person name="Jeske O."/>
            <person name="Meyerdierks A."/>
            <person name="Storesund J.E."/>
            <person name="Kallscheuer N."/>
            <person name="Luecker S."/>
            <person name="Lage O.M."/>
            <person name="Pohl T."/>
            <person name="Merkel B.J."/>
            <person name="Hornburger P."/>
            <person name="Mueller R.-W."/>
            <person name="Bruemmer F."/>
            <person name="Labrenz M."/>
            <person name="Spormann A.M."/>
            <person name="Op Den Camp H."/>
            <person name="Overmann J."/>
            <person name="Amann R."/>
            <person name="Jetten M.S.M."/>
            <person name="Mascher T."/>
            <person name="Medema M.H."/>
            <person name="Devos D.P."/>
            <person name="Kaster A.-K."/>
            <person name="Ovreas L."/>
            <person name="Rohde M."/>
            <person name="Galperin M.Y."/>
            <person name="Jogler C."/>
        </authorList>
    </citation>
    <scope>NUCLEOTIDE SEQUENCE [LARGE SCALE GENOMIC DNA]</scope>
    <source>
        <strain evidence="6 7">Poly51</strain>
    </source>
</reference>
<evidence type="ECO:0000256" key="3">
    <source>
        <dbReference type="SAM" id="MobiDB-lite"/>
    </source>
</evidence>
<dbReference type="Gene3D" id="1.50.10.100">
    <property type="entry name" value="Chondroitin AC/alginate lyase"/>
    <property type="match status" value="1"/>
</dbReference>
<dbReference type="GO" id="GO:0042597">
    <property type="term" value="C:periplasmic space"/>
    <property type="evidence" value="ECO:0007669"/>
    <property type="project" value="InterPro"/>
</dbReference>
<protein>
    <submittedName>
        <fullName evidence="6">Alginate lyase</fullName>
    </submittedName>
</protein>
<dbReference type="SUPFAM" id="SSF48230">
    <property type="entry name" value="Chondroitin AC/alginate lyase"/>
    <property type="match status" value="1"/>
</dbReference>
<feature type="chain" id="PRO_5022842251" evidence="4">
    <location>
        <begin position="24"/>
        <end position="416"/>
    </location>
</feature>
<keyword evidence="7" id="KW-1185">Reference proteome</keyword>
<evidence type="ECO:0000256" key="1">
    <source>
        <dbReference type="ARBA" id="ARBA00022729"/>
    </source>
</evidence>
<dbReference type="InterPro" id="IPR008929">
    <property type="entry name" value="Chondroitin_lyas"/>
</dbReference>
<dbReference type="AlphaFoldDB" id="A0A5C6EC94"/>
<evidence type="ECO:0000256" key="2">
    <source>
        <dbReference type="ARBA" id="ARBA00023239"/>
    </source>
</evidence>
<evidence type="ECO:0000313" key="7">
    <source>
        <dbReference type="Proteomes" id="UP000318288"/>
    </source>
</evidence>
<proteinExistence type="predicted"/>
<organism evidence="6 7">
    <name type="scientific">Rubripirellula tenax</name>
    <dbReference type="NCBI Taxonomy" id="2528015"/>
    <lineage>
        <taxon>Bacteria</taxon>
        <taxon>Pseudomonadati</taxon>
        <taxon>Planctomycetota</taxon>
        <taxon>Planctomycetia</taxon>
        <taxon>Pirellulales</taxon>
        <taxon>Pirellulaceae</taxon>
        <taxon>Rubripirellula</taxon>
    </lineage>
</organism>
<feature type="region of interest" description="Disordered" evidence="3">
    <location>
        <begin position="359"/>
        <end position="400"/>
    </location>
</feature>
<evidence type="ECO:0000259" key="5">
    <source>
        <dbReference type="Pfam" id="PF05426"/>
    </source>
</evidence>
<keyword evidence="2 6" id="KW-0456">Lyase</keyword>
<evidence type="ECO:0000256" key="4">
    <source>
        <dbReference type="SAM" id="SignalP"/>
    </source>
</evidence>
<gene>
    <name evidence="6" type="ORF">Poly51_54590</name>
</gene>
<dbReference type="GO" id="GO:0016829">
    <property type="term" value="F:lyase activity"/>
    <property type="evidence" value="ECO:0007669"/>
    <property type="project" value="UniProtKB-KW"/>
</dbReference>
<dbReference type="Proteomes" id="UP000318288">
    <property type="component" value="Unassembled WGS sequence"/>
</dbReference>
<dbReference type="InterPro" id="IPR008397">
    <property type="entry name" value="Alginate_lyase_dom"/>
</dbReference>
<dbReference type="Pfam" id="PF05426">
    <property type="entry name" value="Alginate_lyase"/>
    <property type="match status" value="1"/>
</dbReference>
<comment type="caution">
    <text evidence="6">The sequence shown here is derived from an EMBL/GenBank/DDBJ whole genome shotgun (WGS) entry which is preliminary data.</text>
</comment>
<evidence type="ECO:0000313" key="6">
    <source>
        <dbReference type="EMBL" id="TWU46064.1"/>
    </source>
</evidence>
<feature type="signal peptide" evidence="4">
    <location>
        <begin position="1"/>
        <end position="23"/>
    </location>
</feature>
<accession>A0A5C6EC94</accession>
<dbReference type="OrthoDB" id="222550at2"/>
<dbReference type="RefSeq" id="WP_146461717.1">
    <property type="nucleotide sequence ID" value="NZ_SJPW01000008.1"/>
</dbReference>